<feature type="compositionally biased region" description="Basic and acidic residues" evidence="1">
    <location>
        <begin position="87"/>
        <end position="131"/>
    </location>
</feature>
<evidence type="ECO:0000313" key="3">
    <source>
        <dbReference type="Proteomes" id="UP001165122"/>
    </source>
</evidence>
<feature type="region of interest" description="Disordered" evidence="1">
    <location>
        <begin position="66"/>
        <end position="289"/>
    </location>
</feature>
<name>A0A9W7KZT5_9STRA</name>
<evidence type="ECO:0000256" key="1">
    <source>
        <dbReference type="SAM" id="MobiDB-lite"/>
    </source>
</evidence>
<dbReference type="OrthoDB" id="10594502at2759"/>
<feature type="compositionally biased region" description="Basic and acidic residues" evidence="1">
    <location>
        <begin position="178"/>
        <end position="191"/>
    </location>
</feature>
<dbReference type="AlphaFoldDB" id="A0A9W7KZT5"/>
<evidence type="ECO:0000313" key="2">
    <source>
        <dbReference type="EMBL" id="GMI17389.1"/>
    </source>
</evidence>
<feature type="compositionally biased region" description="Basic and acidic residues" evidence="1">
    <location>
        <begin position="140"/>
        <end position="158"/>
    </location>
</feature>
<dbReference type="EMBL" id="BRXW01000289">
    <property type="protein sequence ID" value="GMI17389.1"/>
    <property type="molecule type" value="Genomic_DNA"/>
</dbReference>
<comment type="caution">
    <text evidence="2">The sequence shown here is derived from an EMBL/GenBank/DDBJ whole genome shotgun (WGS) entry which is preliminary data.</text>
</comment>
<sequence>MGCCCSSPKEYDEYAPSLEVKSPVQTASRSGQGSSELMVLDFSTAVLGGSSNALTVASCSKTTVVTLGGDVAPSPTSKNSTSKNPRKPTEKGLEFEPEKKAKKVEKFVTAKKEKKVEKKAEKTPTAEEVQRKSAVQAKIDALHAAKKEEQKKASEAKKPVQAKTAVQHKIESLNAVKNKIEKKEEKTDKPPQAKSAIQQKIDAMNSTKKEEKKEEKTAKPPQAKSAIQIKIDAMNSSNAKPETTTTTTNNNKKVRGKLADRIASLQSTSPRGLPISNTPPPNKLNPAKNNMANMQAKLGGMNMVAMLGGKPRPMKKDKPIEALQHSSSERVMLKNSSRRLPSQRKFKVDL</sequence>
<organism evidence="2 3">
    <name type="scientific">Triparma laevis f. longispina</name>
    <dbReference type="NCBI Taxonomy" id="1714387"/>
    <lineage>
        <taxon>Eukaryota</taxon>
        <taxon>Sar</taxon>
        <taxon>Stramenopiles</taxon>
        <taxon>Ochrophyta</taxon>
        <taxon>Bolidophyceae</taxon>
        <taxon>Parmales</taxon>
        <taxon>Triparmaceae</taxon>
        <taxon>Triparma</taxon>
    </lineage>
</organism>
<feature type="compositionally biased region" description="Basic residues" evidence="1">
    <location>
        <begin position="341"/>
        <end position="350"/>
    </location>
</feature>
<feature type="compositionally biased region" description="Polar residues" evidence="1">
    <location>
        <begin position="74"/>
        <end position="83"/>
    </location>
</feature>
<gene>
    <name evidence="2" type="ORF">TrLO_g9374</name>
</gene>
<dbReference type="Proteomes" id="UP001165122">
    <property type="component" value="Unassembled WGS sequence"/>
</dbReference>
<feature type="compositionally biased region" description="Basic and acidic residues" evidence="1">
    <location>
        <begin position="207"/>
        <end position="218"/>
    </location>
</feature>
<accession>A0A9W7KZT5</accession>
<reference evidence="3" key="1">
    <citation type="journal article" date="2023" name="Commun. Biol.">
        <title>Genome analysis of Parmales, the sister group of diatoms, reveals the evolutionary specialization of diatoms from phago-mixotrophs to photoautotrophs.</title>
        <authorList>
            <person name="Ban H."/>
            <person name="Sato S."/>
            <person name="Yoshikawa S."/>
            <person name="Yamada K."/>
            <person name="Nakamura Y."/>
            <person name="Ichinomiya M."/>
            <person name="Sato N."/>
            <person name="Blanc-Mathieu R."/>
            <person name="Endo H."/>
            <person name="Kuwata A."/>
            <person name="Ogata H."/>
        </authorList>
    </citation>
    <scope>NUCLEOTIDE SEQUENCE [LARGE SCALE GENOMIC DNA]</scope>
    <source>
        <strain evidence="3">NIES 3700</strain>
    </source>
</reference>
<feature type="region of interest" description="Disordered" evidence="1">
    <location>
        <begin position="323"/>
        <end position="350"/>
    </location>
</feature>
<protein>
    <submittedName>
        <fullName evidence="2">Uncharacterized protein</fullName>
    </submittedName>
</protein>
<keyword evidence="3" id="KW-1185">Reference proteome</keyword>
<proteinExistence type="predicted"/>